<accession>A0AAX3W450</accession>
<dbReference type="GO" id="GO:0003677">
    <property type="term" value="F:DNA binding"/>
    <property type="evidence" value="ECO:0007669"/>
    <property type="project" value="InterPro"/>
</dbReference>
<dbReference type="EMBL" id="CP118848">
    <property type="protein sequence ID" value="WHI60053.1"/>
    <property type="molecule type" value="Genomic_DNA"/>
</dbReference>
<reference evidence="2" key="1">
    <citation type="journal article" date="2023" name="Antibiotics">
        <title>Prevalence and Molecular Characterization of Methicillin-Resistant Staphylococci (MRS) and Mammaliicocci (MRM) in Dromedary Camels from Algeria: First Detection of SCCmec-mecC Hybrid in Methicillin-Resistant Mammaliicoccus lentus.</title>
        <authorList>
            <person name="Belhout C."/>
            <person name="Boyen F."/>
            <person name="Vereecke N."/>
            <person name="Theuns S."/>
            <person name="Taibi N."/>
            <person name="Stegger M."/>
            <person name="de la Fe-Rodriguez P.Y."/>
            <person name="Bouayad L."/>
            <person name="Elgroud R."/>
            <person name="Butaye P."/>
        </authorList>
    </citation>
    <scope>NUCLEOTIDE SEQUENCE</scope>
    <source>
        <strain evidence="2">7048</strain>
    </source>
</reference>
<dbReference type="InterPro" id="IPR001387">
    <property type="entry name" value="Cro/C1-type_HTH"/>
</dbReference>
<dbReference type="InterPro" id="IPR010982">
    <property type="entry name" value="Lambda_DNA-bd_dom_sf"/>
</dbReference>
<dbReference type="CDD" id="cd00093">
    <property type="entry name" value="HTH_XRE"/>
    <property type="match status" value="1"/>
</dbReference>
<proteinExistence type="predicted"/>
<evidence type="ECO:0000313" key="2">
    <source>
        <dbReference type="EMBL" id="WHI60053.1"/>
    </source>
</evidence>
<gene>
    <name evidence="2" type="ORF">PYH69_15470</name>
</gene>
<sequence>MNKILVYRKMLNKSQSEIAGLMGISTQAYSNKENGKTEFRDSEKIIFKNLLKSIYPSITIDEIFFDNKLSFVEFREV</sequence>
<dbReference type="AlphaFoldDB" id="A0AAX3W450"/>
<feature type="domain" description="HTH cro/C1-type" evidence="1">
    <location>
        <begin position="4"/>
        <end position="38"/>
    </location>
</feature>
<evidence type="ECO:0000313" key="3">
    <source>
        <dbReference type="Proteomes" id="UP001223261"/>
    </source>
</evidence>
<dbReference type="RefSeq" id="WP_282862287.1">
    <property type="nucleotide sequence ID" value="NZ_CP118848.1"/>
</dbReference>
<dbReference type="Pfam" id="PF01381">
    <property type="entry name" value="HTH_3"/>
    <property type="match status" value="1"/>
</dbReference>
<dbReference type="PROSITE" id="PS50943">
    <property type="entry name" value="HTH_CROC1"/>
    <property type="match status" value="1"/>
</dbReference>
<dbReference type="Proteomes" id="UP001223261">
    <property type="component" value="Chromosome"/>
</dbReference>
<dbReference type="SUPFAM" id="SSF47413">
    <property type="entry name" value="lambda repressor-like DNA-binding domains"/>
    <property type="match status" value="1"/>
</dbReference>
<organism evidence="2 3">
    <name type="scientific">Mammaliicoccus lentus</name>
    <name type="common">Staphylococcus lentus</name>
    <dbReference type="NCBI Taxonomy" id="42858"/>
    <lineage>
        <taxon>Bacteria</taxon>
        <taxon>Bacillati</taxon>
        <taxon>Bacillota</taxon>
        <taxon>Bacilli</taxon>
        <taxon>Bacillales</taxon>
        <taxon>Staphylococcaceae</taxon>
        <taxon>Mammaliicoccus</taxon>
    </lineage>
</organism>
<name>A0AAX3W450_MAMLE</name>
<protein>
    <submittedName>
        <fullName evidence="2">Helix-turn-helix domain-containing protein</fullName>
    </submittedName>
</protein>
<dbReference type="Gene3D" id="1.10.260.40">
    <property type="entry name" value="lambda repressor-like DNA-binding domains"/>
    <property type="match status" value="1"/>
</dbReference>
<evidence type="ECO:0000259" key="1">
    <source>
        <dbReference type="PROSITE" id="PS50943"/>
    </source>
</evidence>